<keyword evidence="4" id="KW-0539">Nucleus</keyword>
<reference evidence="6 7" key="1">
    <citation type="submission" date="2016-07" db="EMBL/GenBank/DDBJ databases">
        <title>Pervasive Adenine N6-methylation of Active Genes in Fungi.</title>
        <authorList>
            <consortium name="DOE Joint Genome Institute"/>
            <person name="Mondo S.J."/>
            <person name="Dannebaum R.O."/>
            <person name="Kuo R.C."/>
            <person name="Labutti K."/>
            <person name="Haridas S."/>
            <person name="Kuo A."/>
            <person name="Salamov A."/>
            <person name="Ahrendt S.R."/>
            <person name="Lipzen A."/>
            <person name="Sullivan W."/>
            <person name="Andreopoulos W.B."/>
            <person name="Clum A."/>
            <person name="Lindquist E."/>
            <person name="Daum C."/>
            <person name="Ramamoorthy G.K."/>
            <person name="Gryganskyi A."/>
            <person name="Culley D."/>
            <person name="Magnuson J.K."/>
            <person name="James T.Y."/>
            <person name="O'Malley M.A."/>
            <person name="Stajich J.E."/>
            <person name="Spatafora J.W."/>
            <person name="Visel A."/>
            <person name="Grigoriev I.V."/>
        </authorList>
    </citation>
    <scope>NUCLEOTIDE SEQUENCE [LARGE SCALE GENOMIC DNA]</scope>
    <source>
        <strain evidence="6 7">JEL800</strain>
    </source>
</reference>
<dbReference type="GO" id="GO:0016251">
    <property type="term" value="F:RNA polymerase II general transcription initiation factor activity"/>
    <property type="evidence" value="ECO:0007669"/>
    <property type="project" value="TreeGrafter"/>
</dbReference>
<evidence type="ECO:0000256" key="4">
    <source>
        <dbReference type="ARBA" id="ARBA00023242"/>
    </source>
</evidence>
<accession>A0A1Y2BSF7</accession>
<comment type="similarity">
    <text evidence="5">Belongs to the TAF10 family.</text>
</comment>
<gene>
    <name evidence="6" type="ORF">BCR33DRAFT_663742</name>
</gene>
<keyword evidence="3" id="KW-0804">Transcription</keyword>
<dbReference type="AlphaFoldDB" id="A0A1Y2BSF7"/>
<dbReference type="GO" id="GO:0006367">
    <property type="term" value="P:transcription initiation at RNA polymerase II promoter"/>
    <property type="evidence" value="ECO:0007669"/>
    <property type="project" value="TreeGrafter"/>
</dbReference>
<dbReference type="OrthoDB" id="154356at2759"/>
<dbReference type="STRING" id="329046.A0A1Y2BSF7"/>
<dbReference type="GO" id="GO:0005669">
    <property type="term" value="C:transcription factor TFIID complex"/>
    <property type="evidence" value="ECO:0007669"/>
    <property type="project" value="TreeGrafter"/>
</dbReference>
<comment type="subcellular location">
    <subcellularLocation>
        <location evidence="1">Nucleus</location>
    </subcellularLocation>
</comment>
<dbReference type="EMBL" id="MCGO01000052">
    <property type="protein sequence ID" value="ORY37055.1"/>
    <property type="molecule type" value="Genomic_DNA"/>
</dbReference>
<dbReference type="PANTHER" id="PTHR21242">
    <property type="entry name" value="TRANSCRIPTION INITIATION FACTOR TFIID SUBUNIT 10"/>
    <property type="match status" value="1"/>
</dbReference>
<evidence type="ECO:0000256" key="5">
    <source>
        <dbReference type="ARBA" id="ARBA00025730"/>
    </source>
</evidence>
<evidence type="ECO:0000256" key="1">
    <source>
        <dbReference type="ARBA" id="ARBA00004123"/>
    </source>
</evidence>
<evidence type="ECO:0008006" key="8">
    <source>
        <dbReference type="Google" id="ProtNLM"/>
    </source>
</evidence>
<dbReference type="InterPro" id="IPR003923">
    <property type="entry name" value="TAF10"/>
</dbReference>
<comment type="caution">
    <text evidence="6">The sequence shown here is derived from an EMBL/GenBank/DDBJ whole genome shotgun (WGS) entry which is preliminary data.</text>
</comment>
<sequence>MNSKRLLALATQKFIADVAQDAFHYAKIRQHACQKKRRKTVLTVEDLSGALSEHGINIKKPDYFV</sequence>
<dbReference type="GO" id="GO:1990841">
    <property type="term" value="F:promoter-specific chromatin binding"/>
    <property type="evidence" value="ECO:0007669"/>
    <property type="project" value="TreeGrafter"/>
</dbReference>
<evidence type="ECO:0000313" key="7">
    <source>
        <dbReference type="Proteomes" id="UP000193642"/>
    </source>
</evidence>
<dbReference type="Proteomes" id="UP000193642">
    <property type="component" value="Unassembled WGS sequence"/>
</dbReference>
<evidence type="ECO:0000313" key="6">
    <source>
        <dbReference type="EMBL" id="ORY37055.1"/>
    </source>
</evidence>
<proteinExistence type="inferred from homology"/>
<evidence type="ECO:0000256" key="2">
    <source>
        <dbReference type="ARBA" id="ARBA00023015"/>
    </source>
</evidence>
<dbReference type="GO" id="GO:0000124">
    <property type="term" value="C:SAGA complex"/>
    <property type="evidence" value="ECO:0007669"/>
    <property type="project" value="TreeGrafter"/>
</dbReference>
<keyword evidence="2" id="KW-0805">Transcription regulation</keyword>
<keyword evidence="7" id="KW-1185">Reference proteome</keyword>
<protein>
    <recommendedName>
        <fullName evidence="8">Transcription initiation factor TFIID subunit 12 domain-containing protein</fullName>
    </recommendedName>
</protein>
<dbReference type="Pfam" id="PF03540">
    <property type="entry name" value="TAF10"/>
    <property type="match status" value="1"/>
</dbReference>
<dbReference type="CDD" id="cd07982">
    <property type="entry name" value="HFD_TAF10"/>
    <property type="match status" value="1"/>
</dbReference>
<name>A0A1Y2BSF7_9FUNG</name>
<organism evidence="6 7">
    <name type="scientific">Rhizoclosmatium globosum</name>
    <dbReference type="NCBI Taxonomy" id="329046"/>
    <lineage>
        <taxon>Eukaryota</taxon>
        <taxon>Fungi</taxon>
        <taxon>Fungi incertae sedis</taxon>
        <taxon>Chytridiomycota</taxon>
        <taxon>Chytridiomycota incertae sedis</taxon>
        <taxon>Chytridiomycetes</taxon>
        <taxon>Chytridiales</taxon>
        <taxon>Chytriomycetaceae</taxon>
        <taxon>Rhizoclosmatium</taxon>
    </lineage>
</organism>
<evidence type="ECO:0000256" key="3">
    <source>
        <dbReference type="ARBA" id="ARBA00023163"/>
    </source>
</evidence>
<dbReference type="PANTHER" id="PTHR21242:SF0">
    <property type="entry name" value="TRANSCRIPTION INITIATION FACTOR TFIID SUBUNIT 10"/>
    <property type="match status" value="1"/>
</dbReference>